<proteinExistence type="predicted"/>
<organism evidence="2 3">
    <name type="scientific">Prorocentrum cordatum</name>
    <dbReference type="NCBI Taxonomy" id="2364126"/>
    <lineage>
        <taxon>Eukaryota</taxon>
        <taxon>Sar</taxon>
        <taxon>Alveolata</taxon>
        <taxon>Dinophyceae</taxon>
        <taxon>Prorocentrales</taxon>
        <taxon>Prorocentraceae</taxon>
        <taxon>Prorocentrum</taxon>
    </lineage>
</organism>
<dbReference type="Proteomes" id="UP001189429">
    <property type="component" value="Unassembled WGS sequence"/>
</dbReference>
<feature type="non-terminal residue" evidence="2">
    <location>
        <position position="1"/>
    </location>
</feature>
<evidence type="ECO:0000256" key="1">
    <source>
        <dbReference type="SAM" id="MobiDB-lite"/>
    </source>
</evidence>
<evidence type="ECO:0000313" key="3">
    <source>
        <dbReference type="Proteomes" id="UP001189429"/>
    </source>
</evidence>
<evidence type="ECO:0008006" key="4">
    <source>
        <dbReference type="Google" id="ProtNLM"/>
    </source>
</evidence>
<accession>A0ABN9WLD0</accession>
<comment type="caution">
    <text evidence="2">The sequence shown here is derived from an EMBL/GenBank/DDBJ whole genome shotgun (WGS) entry which is preliminary data.</text>
</comment>
<protein>
    <recommendedName>
        <fullName evidence="4">Expansin-like EG45 domain-containing protein</fullName>
    </recommendedName>
</protein>
<gene>
    <name evidence="2" type="ORF">PCOR1329_LOCUS68461</name>
</gene>
<keyword evidence="3" id="KW-1185">Reference proteome</keyword>
<name>A0ABN9WLD0_9DINO</name>
<evidence type="ECO:0000313" key="2">
    <source>
        <dbReference type="EMBL" id="CAK0887388.1"/>
    </source>
</evidence>
<dbReference type="EMBL" id="CAUYUJ010018935">
    <property type="protein sequence ID" value="CAK0887388.1"/>
    <property type="molecule type" value="Genomic_DNA"/>
</dbReference>
<sequence>PRRAAPGPGPGARRRGRSSGRGLGSPRGPAGDPTNMSDVWAPLPQSWIDSGFSEQACSYAYDDQTWCARDNDNYLVLCCTPEGMPRQIALAVQCCDTCRTYDRGLDQCGGFDVRTDVWSSWCGQWADSSLVDFSFQSDGAGYRGLMWKCKDGTI</sequence>
<feature type="region of interest" description="Disordered" evidence="1">
    <location>
        <begin position="1"/>
        <end position="39"/>
    </location>
</feature>
<reference evidence="2" key="1">
    <citation type="submission" date="2023-10" db="EMBL/GenBank/DDBJ databases">
        <authorList>
            <person name="Chen Y."/>
            <person name="Shah S."/>
            <person name="Dougan E. K."/>
            <person name="Thang M."/>
            <person name="Chan C."/>
        </authorList>
    </citation>
    <scope>NUCLEOTIDE SEQUENCE [LARGE SCALE GENOMIC DNA]</scope>
</reference>